<organism evidence="1 2">
    <name type="scientific">Bifidobacterium italicum</name>
    <dbReference type="NCBI Taxonomy" id="1960968"/>
    <lineage>
        <taxon>Bacteria</taxon>
        <taxon>Bacillati</taxon>
        <taxon>Actinomycetota</taxon>
        <taxon>Actinomycetes</taxon>
        <taxon>Bifidobacteriales</taxon>
        <taxon>Bifidobacteriaceae</taxon>
        <taxon>Bifidobacterium</taxon>
    </lineage>
</organism>
<dbReference type="EMBL" id="MVOG01000011">
    <property type="protein sequence ID" value="PAU69407.1"/>
    <property type="molecule type" value="Genomic_DNA"/>
</dbReference>
<name>A0A2A2EK87_9BIFI</name>
<comment type="caution">
    <text evidence="1">The sequence shown here is derived from an EMBL/GenBank/DDBJ whole genome shotgun (WGS) entry which is preliminary data.</text>
</comment>
<dbReference type="AlphaFoldDB" id="A0A2A2EK87"/>
<dbReference type="Proteomes" id="UP000217986">
    <property type="component" value="Unassembled WGS sequence"/>
</dbReference>
<dbReference type="GO" id="GO:0016787">
    <property type="term" value="F:hydrolase activity"/>
    <property type="evidence" value="ECO:0007669"/>
    <property type="project" value="UniProtKB-KW"/>
</dbReference>
<keyword evidence="1" id="KW-0378">Hydrolase</keyword>
<protein>
    <submittedName>
        <fullName evidence="1">Alpha/beta hydrolase</fullName>
    </submittedName>
</protein>
<sequence length="305" mass="31031">MTRRVTSSVHGGSYGVADDGDYLEAWARLEATHRALAACASAWTRTAFALSTQQMDMLARLPAIETAGGAAAASASATHRITRAVDACNDVGAMLRRVGDECGRLADLVARAHGLYSAAESANRGSTSKAVQLLTTLNPLTMTVVGAGVGLCGAAYGYAAEGFFGVAHASRATSWMQEGLMAGVGAHLSGMAALPGLVGAGALRGDGRHVAAAAGRISAVSGPLNDRAQGDRLVVTRTSPVPSERPVGYVDGTAAALHDLRRLAAANGDGGRTGLSYATIAISRYVRADGTNAWLVTIPGTDGQP</sequence>
<reference evidence="1 2" key="1">
    <citation type="journal article" date="2017" name="ISME J.">
        <title>Unveiling bifidobacterial biogeography across the mammalian branch of the tree of life.</title>
        <authorList>
            <person name="Milani C."/>
            <person name="Mangifesta M."/>
            <person name="Mancabelli L."/>
            <person name="Lugli G.A."/>
            <person name="James K."/>
            <person name="Duranti S."/>
            <person name="Turroni F."/>
            <person name="Ferrario C."/>
            <person name="Ossiprandi M.C."/>
            <person name="van Sinderen D."/>
            <person name="Ventura M."/>
        </authorList>
    </citation>
    <scope>NUCLEOTIDE SEQUENCE [LARGE SCALE GENOMIC DNA]</scope>
    <source>
        <strain evidence="1 2">70</strain>
    </source>
</reference>
<feature type="non-terminal residue" evidence="1">
    <location>
        <position position="305"/>
    </location>
</feature>
<evidence type="ECO:0000313" key="2">
    <source>
        <dbReference type="Proteomes" id="UP000217986"/>
    </source>
</evidence>
<evidence type="ECO:0000313" key="1">
    <source>
        <dbReference type="EMBL" id="PAU69407.1"/>
    </source>
</evidence>
<accession>A0A2A2EK87</accession>
<proteinExistence type="predicted"/>
<gene>
    <name evidence="1" type="ORF">B1400_0773</name>
</gene>
<keyword evidence="2" id="KW-1185">Reference proteome</keyword>